<feature type="transmembrane region" description="Helical" evidence="6">
    <location>
        <begin position="91"/>
        <end position="109"/>
    </location>
</feature>
<sequence length="294" mass="33523">MTTSPGLIPGYYPPSRENYETLLFLWTLYPLLSSLQWLTPWYPMGKTSITSRLNLPGRIGWMTMEAPGFLTLLYTMRTLSPSSGLPWQNQVLAGLFVIHYCYRAILFPLIQPSMSPLHIGVWLAALTFQVCNGLCIGSWLAAYGPISTEDWDTSKVGTGQFAVGIAVFYVGLAANYFHDDELREIRRREMARQERVAKEQGGMGKGGKKTIEKHYEIPTAGLFKYMLYPHYFVEWVEWFGFWMAAGWGCAPARCFFVNEVTAMLPRAVRGKRWYVERFGEEKVGRKWAVIPGVI</sequence>
<feature type="transmembrane region" description="Helical" evidence="6">
    <location>
        <begin position="161"/>
        <end position="178"/>
    </location>
</feature>
<gene>
    <name evidence="8" type="ORF">QBC47DRAFT_25038</name>
</gene>
<name>A0AAJ0FGP7_9PEZI</name>
<dbReference type="GO" id="GO:0016020">
    <property type="term" value="C:membrane"/>
    <property type="evidence" value="ECO:0007669"/>
    <property type="project" value="UniProtKB-SubCell"/>
</dbReference>
<dbReference type="GO" id="GO:0003865">
    <property type="term" value="F:3-oxo-5-alpha-steroid 4-dehydrogenase activity"/>
    <property type="evidence" value="ECO:0007669"/>
    <property type="project" value="InterPro"/>
</dbReference>
<evidence type="ECO:0000256" key="3">
    <source>
        <dbReference type="ARBA" id="ARBA00022692"/>
    </source>
</evidence>
<feature type="transmembrane region" description="Helical" evidence="6">
    <location>
        <begin position="21"/>
        <end position="38"/>
    </location>
</feature>
<dbReference type="InterPro" id="IPR039357">
    <property type="entry name" value="SRD5A/TECR"/>
</dbReference>
<evidence type="ECO:0000256" key="6">
    <source>
        <dbReference type="SAM" id="Phobius"/>
    </source>
</evidence>
<evidence type="ECO:0000259" key="7">
    <source>
        <dbReference type="Pfam" id="PF02544"/>
    </source>
</evidence>
<feature type="transmembrane region" description="Helical" evidence="6">
    <location>
        <begin position="59"/>
        <end position="79"/>
    </location>
</feature>
<dbReference type="EMBL" id="MU839827">
    <property type="protein sequence ID" value="KAK1761279.1"/>
    <property type="molecule type" value="Genomic_DNA"/>
</dbReference>
<dbReference type="Pfam" id="PF02544">
    <property type="entry name" value="Steroid_dh"/>
    <property type="match status" value="2"/>
</dbReference>
<keyword evidence="3 6" id="KW-0812">Transmembrane</keyword>
<dbReference type="PANTHER" id="PTHR10556:SF43">
    <property type="entry name" value="STEROID 5-ALPHA-REDUCTASE DET2"/>
    <property type="match status" value="1"/>
</dbReference>
<feature type="domain" description="3-oxo-5-alpha-steroid 4-dehydrogenase C-terminal" evidence="7">
    <location>
        <begin position="208"/>
        <end position="293"/>
    </location>
</feature>
<evidence type="ECO:0000313" key="8">
    <source>
        <dbReference type="EMBL" id="KAK1761279.1"/>
    </source>
</evidence>
<dbReference type="Proteomes" id="UP001239445">
    <property type="component" value="Unassembled WGS sequence"/>
</dbReference>
<comment type="subcellular location">
    <subcellularLocation>
        <location evidence="1">Membrane</location>
        <topology evidence="1">Multi-pass membrane protein</topology>
    </subcellularLocation>
</comment>
<evidence type="ECO:0000256" key="1">
    <source>
        <dbReference type="ARBA" id="ARBA00004141"/>
    </source>
</evidence>
<accession>A0AAJ0FGP7</accession>
<protein>
    <recommendedName>
        <fullName evidence="7">3-oxo-5-alpha-steroid 4-dehydrogenase C-terminal domain-containing protein</fullName>
    </recommendedName>
</protein>
<comment type="caution">
    <text evidence="8">The sequence shown here is derived from an EMBL/GenBank/DDBJ whole genome shotgun (WGS) entry which is preliminary data.</text>
</comment>
<dbReference type="PIRSF" id="PIRSF015596">
    <property type="entry name" value="5_alpha-SR2"/>
    <property type="match status" value="1"/>
</dbReference>
<dbReference type="InterPro" id="IPR001104">
    <property type="entry name" value="3-oxo-5_a-steroid_4-DH_C"/>
</dbReference>
<evidence type="ECO:0000313" key="9">
    <source>
        <dbReference type="Proteomes" id="UP001239445"/>
    </source>
</evidence>
<dbReference type="AlphaFoldDB" id="A0AAJ0FGP7"/>
<dbReference type="PROSITE" id="PS50244">
    <property type="entry name" value="S5A_REDUCTASE"/>
    <property type="match status" value="1"/>
</dbReference>
<feature type="domain" description="3-oxo-5-alpha-steroid 4-dehydrogenase C-terminal" evidence="7">
    <location>
        <begin position="119"/>
        <end position="189"/>
    </location>
</feature>
<evidence type="ECO:0000256" key="5">
    <source>
        <dbReference type="ARBA" id="ARBA00023136"/>
    </source>
</evidence>
<evidence type="ECO:0000256" key="4">
    <source>
        <dbReference type="ARBA" id="ARBA00022989"/>
    </source>
</evidence>
<proteinExistence type="inferred from homology"/>
<keyword evidence="5 6" id="KW-0472">Membrane</keyword>
<dbReference type="PANTHER" id="PTHR10556">
    <property type="entry name" value="3-OXO-5-ALPHA-STEROID 4-DEHYDROGENASE"/>
    <property type="match status" value="1"/>
</dbReference>
<dbReference type="InterPro" id="IPR016636">
    <property type="entry name" value="3-oxo-5-alpha-steroid_4-DH"/>
</dbReference>
<feature type="transmembrane region" description="Helical" evidence="6">
    <location>
        <begin position="121"/>
        <end position="141"/>
    </location>
</feature>
<reference evidence="8" key="1">
    <citation type="submission" date="2023-06" db="EMBL/GenBank/DDBJ databases">
        <title>Genome-scale phylogeny and comparative genomics of the fungal order Sordariales.</title>
        <authorList>
            <consortium name="Lawrence Berkeley National Laboratory"/>
            <person name="Hensen N."/>
            <person name="Bonometti L."/>
            <person name="Westerberg I."/>
            <person name="Brannstrom I.O."/>
            <person name="Guillou S."/>
            <person name="Cros-Aarteil S."/>
            <person name="Calhoun S."/>
            <person name="Haridas S."/>
            <person name="Kuo A."/>
            <person name="Mondo S."/>
            <person name="Pangilinan J."/>
            <person name="Riley R."/>
            <person name="Labutti K."/>
            <person name="Andreopoulos B."/>
            <person name="Lipzen A."/>
            <person name="Chen C."/>
            <person name="Yanf M."/>
            <person name="Daum C."/>
            <person name="Ng V."/>
            <person name="Clum A."/>
            <person name="Steindorff A."/>
            <person name="Ohm R."/>
            <person name="Martin F."/>
            <person name="Silar P."/>
            <person name="Natvig D."/>
            <person name="Lalanne C."/>
            <person name="Gautier V."/>
            <person name="Ament-Velasquez S.L."/>
            <person name="Kruys A."/>
            <person name="Hutchinson M.I."/>
            <person name="Powell A.J."/>
            <person name="Barry K."/>
            <person name="Miller A.N."/>
            <person name="Grigoriev I.V."/>
            <person name="Debuchy R."/>
            <person name="Gladieux P."/>
            <person name="Thoren M.H."/>
            <person name="Johannesson H."/>
        </authorList>
    </citation>
    <scope>NUCLEOTIDE SEQUENCE</scope>
    <source>
        <strain evidence="8">PSN4</strain>
    </source>
</reference>
<comment type="similarity">
    <text evidence="2">Belongs to the steroid 5-alpha reductase family.</text>
</comment>
<keyword evidence="9" id="KW-1185">Reference proteome</keyword>
<keyword evidence="4 6" id="KW-1133">Transmembrane helix</keyword>
<dbReference type="GO" id="GO:0008202">
    <property type="term" value="P:steroid metabolic process"/>
    <property type="evidence" value="ECO:0007669"/>
    <property type="project" value="InterPro"/>
</dbReference>
<organism evidence="8 9">
    <name type="scientific">Echria macrotheca</name>
    <dbReference type="NCBI Taxonomy" id="438768"/>
    <lineage>
        <taxon>Eukaryota</taxon>
        <taxon>Fungi</taxon>
        <taxon>Dikarya</taxon>
        <taxon>Ascomycota</taxon>
        <taxon>Pezizomycotina</taxon>
        <taxon>Sordariomycetes</taxon>
        <taxon>Sordariomycetidae</taxon>
        <taxon>Sordariales</taxon>
        <taxon>Schizotheciaceae</taxon>
        <taxon>Echria</taxon>
    </lineage>
</organism>
<evidence type="ECO:0000256" key="2">
    <source>
        <dbReference type="ARBA" id="ARBA00007742"/>
    </source>
</evidence>